<evidence type="ECO:0000256" key="10">
    <source>
        <dbReference type="PIRNR" id="PIRNR036956"/>
    </source>
</evidence>
<dbReference type="Gene3D" id="6.10.140.100">
    <property type="match status" value="1"/>
</dbReference>
<dbReference type="PANTHER" id="PTHR47794:SF1">
    <property type="entry name" value="VACUOLAR PROTEIN SORTING-ASSOCIATED PROTEIN 27"/>
    <property type="match status" value="1"/>
</dbReference>
<accession>A0ABX6EQM4</accession>
<gene>
    <name evidence="15" type="primary">VPS27</name>
    <name evidence="15" type="ORF">FIM1_1277</name>
</gene>
<feature type="region of interest" description="Disordered" evidence="12">
    <location>
        <begin position="317"/>
        <end position="341"/>
    </location>
</feature>
<dbReference type="SMART" id="SM00726">
    <property type="entry name" value="UIM"/>
    <property type="match status" value="2"/>
</dbReference>
<reference evidence="15 16" key="2">
    <citation type="submission" date="2019-11" db="EMBL/GenBank/DDBJ databases">
        <authorList>
            <person name="Lu H."/>
        </authorList>
    </citation>
    <scope>NUCLEOTIDE SEQUENCE [LARGE SCALE GENOMIC DNA]</scope>
    <source>
        <strain evidence="15 16">FIM1</strain>
    </source>
</reference>
<feature type="compositionally biased region" description="Polar residues" evidence="12">
    <location>
        <begin position="538"/>
        <end position="550"/>
    </location>
</feature>
<dbReference type="InterPro" id="IPR017073">
    <property type="entry name" value="HGS/VPS27"/>
</dbReference>
<keyword evidence="4" id="KW-0479">Metal-binding</keyword>
<dbReference type="Pfam" id="PF00790">
    <property type="entry name" value="VHS"/>
    <property type="match status" value="1"/>
</dbReference>
<feature type="compositionally biased region" description="Polar residues" evidence="12">
    <location>
        <begin position="318"/>
        <end position="341"/>
    </location>
</feature>
<evidence type="ECO:0000256" key="12">
    <source>
        <dbReference type="SAM" id="MobiDB-lite"/>
    </source>
</evidence>
<dbReference type="SMART" id="SM00288">
    <property type="entry name" value="VHS"/>
    <property type="match status" value="1"/>
</dbReference>
<evidence type="ECO:0000256" key="5">
    <source>
        <dbReference type="ARBA" id="ARBA00022737"/>
    </source>
</evidence>
<feature type="compositionally biased region" description="Polar residues" evidence="12">
    <location>
        <begin position="497"/>
        <end position="519"/>
    </location>
</feature>
<protein>
    <recommendedName>
        <fullName evidence="3 10">Vacuolar protein sorting-associated protein 27</fullName>
    </recommendedName>
</protein>
<dbReference type="Pfam" id="PF21356">
    <property type="entry name" value="Vps27_GAT-like"/>
    <property type="match status" value="1"/>
</dbReference>
<dbReference type="PANTHER" id="PTHR47794">
    <property type="entry name" value="VACUOLAR PROTEIN SORTING-ASSOCIATED PROTEIN 27"/>
    <property type="match status" value="1"/>
</dbReference>
<dbReference type="PROSITE" id="PS50330">
    <property type="entry name" value="UIM"/>
    <property type="match status" value="2"/>
</dbReference>
<feature type="compositionally biased region" description="Basic and acidic residues" evidence="12">
    <location>
        <begin position="553"/>
        <end position="562"/>
    </location>
</feature>
<comment type="subunit">
    <text evidence="10">Component of the ESCRT-0 complex composed of HSE1 and VPS27.</text>
</comment>
<dbReference type="Gene3D" id="1.20.5.1940">
    <property type="match status" value="1"/>
</dbReference>
<feature type="compositionally biased region" description="Polar residues" evidence="12">
    <location>
        <begin position="444"/>
        <end position="456"/>
    </location>
</feature>
<organism evidence="15 16">
    <name type="scientific">Kluyveromyces marxianus</name>
    <name type="common">Yeast</name>
    <name type="synonym">Candida kefyr</name>
    <dbReference type="NCBI Taxonomy" id="4911"/>
    <lineage>
        <taxon>Eukaryota</taxon>
        <taxon>Fungi</taxon>
        <taxon>Dikarya</taxon>
        <taxon>Ascomycota</taxon>
        <taxon>Saccharomycotina</taxon>
        <taxon>Saccharomycetes</taxon>
        <taxon>Saccharomycetales</taxon>
        <taxon>Saccharomycetaceae</taxon>
        <taxon>Kluyveromyces</taxon>
    </lineage>
</organism>
<evidence type="ECO:0000256" key="9">
    <source>
        <dbReference type="ARBA" id="ARBA00023136"/>
    </source>
</evidence>
<comment type="similarity">
    <text evidence="2 10">Belongs to the VPS27 family.</text>
</comment>
<dbReference type="Pfam" id="PF01363">
    <property type="entry name" value="FYVE"/>
    <property type="match status" value="1"/>
</dbReference>
<evidence type="ECO:0000256" key="2">
    <source>
        <dbReference type="ARBA" id="ARBA00008597"/>
    </source>
</evidence>
<proteinExistence type="inferred from homology"/>
<dbReference type="PIRSF" id="PIRSF036956">
    <property type="entry name" value="Hrs_Vps27"/>
    <property type="match status" value="1"/>
</dbReference>
<dbReference type="PROSITE" id="PS50178">
    <property type="entry name" value="ZF_FYVE"/>
    <property type="match status" value="1"/>
</dbReference>
<keyword evidence="5" id="KW-0677">Repeat</keyword>
<dbReference type="InterPro" id="IPR003903">
    <property type="entry name" value="UIM_dom"/>
</dbReference>
<dbReference type="EMBL" id="CP015055">
    <property type="protein sequence ID" value="QGN14614.1"/>
    <property type="molecule type" value="Genomic_DNA"/>
</dbReference>
<dbReference type="SUPFAM" id="SSF48464">
    <property type="entry name" value="ENTH/VHS domain"/>
    <property type="match status" value="1"/>
</dbReference>
<dbReference type="InterPro" id="IPR008942">
    <property type="entry name" value="ENTH_VHS"/>
</dbReference>
<dbReference type="InterPro" id="IPR013083">
    <property type="entry name" value="Znf_RING/FYVE/PHD"/>
</dbReference>
<evidence type="ECO:0000256" key="11">
    <source>
        <dbReference type="PROSITE-ProRule" id="PRU00091"/>
    </source>
</evidence>
<dbReference type="SUPFAM" id="SSF57903">
    <property type="entry name" value="FYVE/PHD zinc finger"/>
    <property type="match status" value="1"/>
</dbReference>
<feature type="region of interest" description="Disordered" evidence="12">
    <location>
        <begin position="444"/>
        <end position="604"/>
    </location>
</feature>
<dbReference type="CDD" id="cd21385">
    <property type="entry name" value="GAT_Vps27"/>
    <property type="match status" value="1"/>
</dbReference>
<dbReference type="Gene3D" id="3.30.40.10">
    <property type="entry name" value="Zinc/RING finger domain, C3HC4 (zinc finger)"/>
    <property type="match status" value="1"/>
</dbReference>
<evidence type="ECO:0000256" key="6">
    <source>
        <dbReference type="ARBA" id="ARBA00022753"/>
    </source>
</evidence>
<sequence length="604" mass="68805">MALPTISVQEFDALIKRCTNEMIPNGEVDLPVALEISDVIRSRRIPPKEAMRCLKKRAMETRNNQNLQFSVWRLVEVCMKNGGVPFLKEICSREFMDCLEQVILSESTDYELEQYCSRLVAELYLAFKNDSQLNYVVKVYQKLMARGIDMDNLKPNENLNAMFDAKTPADWIDSDACMICSNKFTLLNRKHHCRSCGGVFCQIHSSKSIPLPDLGIFEAVRVCDNCFDDYDLKRSSSKGKKRKNKKKAPNQSDNEDEDLRRAIELSLKENGPNVDTFIPEIPTTEPVRNAEEDDDPELKAAIEASLREHQEQERRRAFQQSPQSVNVAPTAPNITTQPNYDLSSADEEDIHLFASLVERMKNQPPTAILEDTQLQQLYQKVLGVRPKLNYTLNDTVSKYNSVYEMNGKISDIMNMYDSMLERQLRNISISQQYSVPEPIQSPYSYYQNVPQTNKPSYQRETEPAIAPQPQPQPPSTLQHPDSVSQEPQILPNGVVNVPNQPSLLSNPQLSPIGNPSVASQLDGLILDQPSEPPYPDDSINTEQKEQNNSAERPYPDDDRVKQDNITAFDFPTVPQRKLSLHESEPEVTEEPEQEIEQEQLLIEL</sequence>
<name>A0ABX6EQM4_KLUMA</name>
<keyword evidence="6 10" id="KW-0967">Endosome</keyword>
<keyword evidence="16" id="KW-1185">Reference proteome</keyword>
<feature type="compositionally biased region" description="Polar residues" evidence="12">
    <location>
        <begin position="475"/>
        <end position="487"/>
    </location>
</feature>
<feature type="region of interest" description="Disordered" evidence="12">
    <location>
        <begin position="272"/>
        <end position="294"/>
    </location>
</feature>
<dbReference type="Pfam" id="PF02809">
    <property type="entry name" value="UIM"/>
    <property type="match status" value="2"/>
</dbReference>
<evidence type="ECO:0000256" key="3">
    <source>
        <dbReference type="ARBA" id="ARBA00017753"/>
    </source>
</evidence>
<evidence type="ECO:0000259" key="14">
    <source>
        <dbReference type="PROSITE" id="PS50179"/>
    </source>
</evidence>
<dbReference type="Gene3D" id="1.25.40.90">
    <property type="match status" value="1"/>
</dbReference>
<keyword evidence="8" id="KW-0862">Zinc</keyword>
<feature type="compositionally biased region" description="Basic residues" evidence="12">
    <location>
        <begin position="235"/>
        <end position="248"/>
    </location>
</feature>
<evidence type="ECO:0000259" key="13">
    <source>
        <dbReference type="PROSITE" id="PS50178"/>
    </source>
</evidence>
<evidence type="ECO:0000256" key="1">
    <source>
        <dbReference type="ARBA" id="ARBA00004125"/>
    </source>
</evidence>
<dbReference type="SMART" id="SM00064">
    <property type="entry name" value="FYVE"/>
    <property type="match status" value="1"/>
</dbReference>
<evidence type="ECO:0000313" key="15">
    <source>
        <dbReference type="EMBL" id="QGN14614.1"/>
    </source>
</evidence>
<dbReference type="InterPro" id="IPR049425">
    <property type="entry name" value="Vps27_GAT-like"/>
</dbReference>
<feature type="compositionally biased region" description="Acidic residues" evidence="12">
    <location>
        <begin position="585"/>
        <end position="597"/>
    </location>
</feature>
<dbReference type="InterPro" id="IPR000306">
    <property type="entry name" value="Znf_FYVE"/>
</dbReference>
<dbReference type="InterPro" id="IPR002014">
    <property type="entry name" value="VHS_dom"/>
</dbReference>
<keyword evidence="7 11" id="KW-0863">Zinc-finger</keyword>
<evidence type="ECO:0000256" key="7">
    <source>
        <dbReference type="ARBA" id="ARBA00022771"/>
    </source>
</evidence>
<comment type="subcellular location">
    <subcellularLocation>
        <location evidence="1 10">Endosome membrane</location>
        <topology evidence="1 10">Peripheral membrane protein</topology>
        <orientation evidence="1 10">Cytoplasmic side</orientation>
    </subcellularLocation>
</comment>
<keyword evidence="9 10" id="KW-0472">Membrane</keyword>
<dbReference type="InterPro" id="IPR011011">
    <property type="entry name" value="Znf_FYVE_PHD"/>
</dbReference>
<reference evidence="15 16" key="1">
    <citation type="submission" date="2016-03" db="EMBL/GenBank/DDBJ databases">
        <title>How can Kluyveromyces marxianus grow so fast - potential evolutionary course in Saccharomyces Complex revealed by comparative genomics.</title>
        <authorList>
            <person name="Mo W."/>
            <person name="Lu W."/>
            <person name="Yang X."/>
            <person name="Qi J."/>
            <person name="Lv H."/>
        </authorList>
    </citation>
    <scope>NUCLEOTIDE SEQUENCE [LARGE SCALE GENOMIC DNA]</scope>
    <source>
        <strain evidence="15 16">FIM1</strain>
    </source>
</reference>
<comment type="function">
    <text evidence="10">Component of the ESCRT-0 complex which is the sorting receptor for ubiquitinated cargo proteins at the multivesicular body (MVB) and recruits ESCRT-I to the MVB outer membrane.</text>
</comment>
<feature type="domain" description="VHS" evidence="14">
    <location>
        <begin position="29"/>
        <end position="151"/>
    </location>
</feature>
<dbReference type="PROSITE" id="PS50179">
    <property type="entry name" value="VHS"/>
    <property type="match status" value="1"/>
</dbReference>
<dbReference type="CDD" id="cd16979">
    <property type="entry name" value="VHS_Vps27"/>
    <property type="match status" value="1"/>
</dbReference>
<dbReference type="InterPro" id="IPR017455">
    <property type="entry name" value="Znf_FYVE-rel"/>
</dbReference>
<dbReference type="Proteomes" id="UP000422736">
    <property type="component" value="Chromosome 2"/>
</dbReference>
<evidence type="ECO:0000256" key="8">
    <source>
        <dbReference type="ARBA" id="ARBA00022833"/>
    </source>
</evidence>
<evidence type="ECO:0000313" key="16">
    <source>
        <dbReference type="Proteomes" id="UP000422736"/>
    </source>
</evidence>
<feature type="region of interest" description="Disordered" evidence="12">
    <location>
        <begin position="235"/>
        <end position="258"/>
    </location>
</feature>
<evidence type="ECO:0000256" key="4">
    <source>
        <dbReference type="ARBA" id="ARBA00022723"/>
    </source>
</evidence>
<feature type="domain" description="FYVE-type" evidence="13">
    <location>
        <begin position="171"/>
        <end position="231"/>
    </location>
</feature>